<dbReference type="AlphaFoldDB" id="A0A7N0ZWF1"/>
<evidence type="ECO:0000313" key="2">
    <source>
        <dbReference type="Proteomes" id="UP000594263"/>
    </source>
</evidence>
<dbReference type="EnsemblPlants" id="Kaladp0045s0480.1.v1.1">
    <property type="protein sequence ID" value="Kaladp0045s0480.1.v1.1.CDS.1"/>
    <property type="gene ID" value="Kaladp0045s0480.v1.1"/>
</dbReference>
<accession>A0A7N0ZWF1</accession>
<protein>
    <submittedName>
        <fullName evidence="1">Uncharacterized protein</fullName>
    </submittedName>
</protein>
<dbReference type="PANTHER" id="PTHR35999:SF1">
    <property type="entry name" value="MITOCHONDRIAL IMPORT RECEPTOR SUBUNIT TOM6 HOMOLOG"/>
    <property type="match status" value="1"/>
</dbReference>
<name>A0A7N0ZWF1_KALFE</name>
<dbReference type="Proteomes" id="UP000594263">
    <property type="component" value="Unplaced"/>
</dbReference>
<dbReference type="GO" id="GO:0005742">
    <property type="term" value="C:mitochondrial outer membrane translocase complex"/>
    <property type="evidence" value="ECO:0007669"/>
    <property type="project" value="InterPro"/>
</dbReference>
<dbReference type="PANTHER" id="PTHR35999">
    <property type="entry name" value="MITOCHONDRIAL IMPORT RECEPTOR SUBUNIT TOM6 HOMOLOG"/>
    <property type="match status" value="1"/>
</dbReference>
<evidence type="ECO:0000313" key="1">
    <source>
        <dbReference type="EnsemblPlants" id="Kaladp0045s0480.1.v1.1.CDS.1"/>
    </source>
</evidence>
<dbReference type="Gramene" id="Kaladp0045s0480.1.v1.1">
    <property type="protein sequence ID" value="Kaladp0045s0480.1.v1.1.CDS.1"/>
    <property type="gene ID" value="Kaladp0045s0480.v1.1"/>
</dbReference>
<reference evidence="1" key="1">
    <citation type="submission" date="2021-01" db="UniProtKB">
        <authorList>
            <consortium name="EnsemblPlants"/>
        </authorList>
    </citation>
    <scope>IDENTIFICATION</scope>
</reference>
<proteinExistence type="predicted"/>
<sequence length="53" mass="6477">MFLGMFVRKPEAEAMKKLNEHMLIFRVWVLEIRATPYVLYYLSGEKDEFKMEF</sequence>
<organism evidence="1 2">
    <name type="scientific">Kalanchoe fedtschenkoi</name>
    <name type="common">Lavender scallops</name>
    <name type="synonym">South American air plant</name>
    <dbReference type="NCBI Taxonomy" id="63787"/>
    <lineage>
        <taxon>Eukaryota</taxon>
        <taxon>Viridiplantae</taxon>
        <taxon>Streptophyta</taxon>
        <taxon>Embryophyta</taxon>
        <taxon>Tracheophyta</taxon>
        <taxon>Spermatophyta</taxon>
        <taxon>Magnoliopsida</taxon>
        <taxon>eudicotyledons</taxon>
        <taxon>Gunneridae</taxon>
        <taxon>Pentapetalae</taxon>
        <taxon>Saxifragales</taxon>
        <taxon>Crassulaceae</taxon>
        <taxon>Kalanchoe</taxon>
    </lineage>
</organism>
<dbReference type="InterPro" id="IPR034554">
    <property type="entry name" value="TOM6_plants"/>
</dbReference>
<keyword evidence="2" id="KW-1185">Reference proteome</keyword>